<organism evidence="1 2">
    <name type="scientific">Kiritimatiella glycovorans</name>
    <dbReference type="NCBI Taxonomy" id="1307763"/>
    <lineage>
        <taxon>Bacteria</taxon>
        <taxon>Pseudomonadati</taxon>
        <taxon>Kiritimatiellota</taxon>
        <taxon>Kiritimatiellia</taxon>
        <taxon>Kiritimatiellales</taxon>
        <taxon>Kiritimatiellaceae</taxon>
        <taxon>Kiritimatiella</taxon>
    </lineage>
</organism>
<evidence type="ECO:0000313" key="1">
    <source>
        <dbReference type="EMBL" id="AKJ64175.1"/>
    </source>
</evidence>
<reference evidence="2" key="1">
    <citation type="submission" date="2015-02" db="EMBL/GenBank/DDBJ databases">
        <title>Description and complete genome sequence of the first cultured representative of the subdivision 5 of the Verrucomicrobia phylum.</title>
        <authorList>
            <person name="Spring S."/>
            <person name="Bunk B."/>
            <person name="Sproer C."/>
            <person name="Klenk H.-P."/>
        </authorList>
    </citation>
    <scope>NUCLEOTIDE SEQUENCE [LARGE SCALE GENOMIC DNA]</scope>
    <source>
        <strain evidence="2">L21-Fru-AB</strain>
    </source>
</reference>
<dbReference type="STRING" id="1307763.L21SP4_00912"/>
<dbReference type="InterPro" id="IPR047654">
    <property type="entry name" value="IS1634_transpos"/>
</dbReference>
<dbReference type="AlphaFoldDB" id="A0A0G3EH82"/>
<name>A0A0G3EH82_9BACT</name>
<dbReference type="PATRIC" id="fig|1609981.3.peg.953"/>
<dbReference type="EMBL" id="CP010904">
    <property type="protein sequence ID" value="AKJ64175.1"/>
    <property type="molecule type" value="Genomic_DNA"/>
</dbReference>
<protein>
    <submittedName>
        <fullName evidence="1">Transposase</fullName>
    </submittedName>
</protein>
<accession>A0A0G3EH82</accession>
<reference evidence="1 2" key="2">
    <citation type="journal article" date="2016" name="ISME J.">
        <title>Characterization of the first cultured representative of Verrucomicrobia subdivision 5 indicates the proposal of a novel phylum.</title>
        <authorList>
            <person name="Spring S."/>
            <person name="Bunk B."/>
            <person name="Sproer C."/>
            <person name="Schumann P."/>
            <person name="Rohde M."/>
            <person name="Tindall B.J."/>
            <person name="Klenk H.P."/>
        </authorList>
    </citation>
    <scope>NUCLEOTIDE SEQUENCE [LARGE SCALE GENOMIC DNA]</scope>
    <source>
        <strain evidence="1 2">L21-Fru-AB</strain>
    </source>
</reference>
<dbReference type="KEGG" id="vbl:L21SP4_00912"/>
<dbReference type="Proteomes" id="UP000035268">
    <property type="component" value="Chromosome"/>
</dbReference>
<gene>
    <name evidence="1" type="ORF">L21SP4_00912</name>
</gene>
<proteinExistence type="predicted"/>
<dbReference type="InterPro" id="IPR012337">
    <property type="entry name" value="RNaseH-like_sf"/>
</dbReference>
<sequence>MDRGIPTEDAIKTMREENAEYLVGTPRGRLTKLEKQFLECDWKAVQSQVEVKLAHDDGDLYVLTRSKGRQQKERSMRQRKLKWLWKRLHTIRSMEKLKRDDLLIKLGSAKRDAGNAWRLVDIQLPGPHQPVTSETFNFTLNRKKLKRARKSEGTYLLRTNLSDTNADELWKRYIVLTEIEQAFKELKHDLSVRPIYHRKETRIDAHIFVSFIAYSLHVTLKHKARLKAPGLTPRAILEKFKAQQMIDVHFPTTDGRTLIMPRYTYPERELQLLLTQLNLTQPDQPPPKIEQSQLS</sequence>
<dbReference type="SUPFAM" id="SSF53098">
    <property type="entry name" value="Ribonuclease H-like"/>
    <property type="match status" value="1"/>
</dbReference>
<keyword evidence="2" id="KW-1185">Reference proteome</keyword>
<dbReference type="OrthoDB" id="229863at2"/>
<dbReference type="NCBIfam" id="NF033559">
    <property type="entry name" value="transpos_IS1634"/>
    <property type="match status" value="1"/>
</dbReference>
<evidence type="ECO:0000313" key="2">
    <source>
        <dbReference type="Proteomes" id="UP000035268"/>
    </source>
</evidence>